<sequence length="360" mass="40670">MVVVRLFELALKFNEKDLFEHLTESSAIRGIADDAITEYKWGEPYFRSIFYSCAGREKKDAPSNLESNFKDALAHEHHLVCNKISQLEGVLPSEDHFQRLLPSMSSTDFREIVMQKYTFNEGVLGDILDDVARYGRGEHIEILLDLGADSDSLLTEHLISEAIAKGNVETTRYLLQRHETTSGPGPKSTLATRPLWRGLRLSSKEPLLHLLIDYGDVIVSSQQGKTSLRYTVVFNNYLAVRVLIKRGADYKSPDKYGQTSLHIAEEKDNRGIVAMLLAHGADPLALHEDGRTPWQLNKDNTSEEETRNAAQLEGCLYNVSEPQDREVIRQALLLLGKDKEDDFEDQSKEATDTNLHLETL</sequence>
<dbReference type="InterPro" id="IPR036770">
    <property type="entry name" value="Ankyrin_rpt-contain_sf"/>
</dbReference>
<keyword evidence="6" id="KW-1185">Reference proteome</keyword>
<evidence type="ECO:0000256" key="1">
    <source>
        <dbReference type="ARBA" id="ARBA00022737"/>
    </source>
</evidence>
<dbReference type="InterPro" id="IPR002110">
    <property type="entry name" value="Ankyrin_rpt"/>
</dbReference>
<dbReference type="EMBL" id="JAQQWM010000002">
    <property type="protein sequence ID" value="KAK8078537.1"/>
    <property type="molecule type" value="Genomic_DNA"/>
</dbReference>
<evidence type="ECO:0000313" key="5">
    <source>
        <dbReference type="EMBL" id="KAK8078537.1"/>
    </source>
</evidence>
<dbReference type="Proteomes" id="UP001446871">
    <property type="component" value="Unassembled WGS sequence"/>
</dbReference>
<name>A0ABR1W531_9PEZI</name>
<evidence type="ECO:0000256" key="4">
    <source>
        <dbReference type="SAM" id="MobiDB-lite"/>
    </source>
</evidence>
<evidence type="ECO:0008006" key="7">
    <source>
        <dbReference type="Google" id="ProtNLM"/>
    </source>
</evidence>
<dbReference type="PROSITE" id="PS50088">
    <property type="entry name" value="ANK_REPEAT"/>
    <property type="match status" value="2"/>
</dbReference>
<dbReference type="PANTHER" id="PTHR24171:SF11">
    <property type="entry name" value="26S PROTEASOME NON-ATPASE REGULATORY SUBUNIT 10"/>
    <property type="match status" value="1"/>
</dbReference>
<keyword evidence="1" id="KW-0677">Repeat</keyword>
<keyword evidence="2 3" id="KW-0040">ANK repeat</keyword>
<dbReference type="Gene3D" id="1.25.40.20">
    <property type="entry name" value="Ankyrin repeat-containing domain"/>
    <property type="match status" value="1"/>
</dbReference>
<dbReference type="SUPFAM" id="SSF48403">
    <property type="entry name" value="Ankyrin repeat"/>
    <property type="match status" value="1"/>
</dbReference>
<feature type="region of interest" description="Disordered" evidence="4">
    <location>
        <begin position="341"/>
        <end position="360"/>
    </location>
</feature>
<dbReference type="SMART" id="SM00248">
    <property type="entry name" value="ANK"/>
    <property type="match status" value="2"/>
</dbReference>
<proteinExistence type="predicted"/>
<dbReference type="PANTHER" id="PTHR24171">
    <property type="entry name" value="ANKYRIN REPEAT DOMAIN-CONTAINING PROTEIN 39-RELATED"/>
    <property type="match status" value="1"/>
</dbReference>
<organism evidence="5 6">
    <name type="scientific">Apiospora saccharicola</name>
    <dbReference type="NCBI Taxonomy" id="335842"/>
    <lineage>
        <taxon>Eukaryota</taxon>
        <taxon>Fungi</taxon>
        <taxon>Dikarya</taxon>
        <taxon>Ascomycota</taxon>
        <taxon>Pezizomycotina</taxon>
        <taxon>Sordariomycetes</taxon>
        <taxon>Xylariomycetidae</taxon>
        <taxon>Amphisphaeriales</taxon>
        <taxon>Apiosporaceae</taxon>
        <taxon>Apiospora</taxon>
    </lineage>
</organism>
<feature type="repeat" description="ANK" evidence="3">
    <location>
        <begin position="256"/>
        <end position="288"/>
    </location>
</feature>
<accession>A0ABR1W531</accession>
<protein>
    <recommendedName>
        <fullName evidence="7">Ankyrin repeat protein</fullName>
    </recommendedName>
</protein>
<evidence type="ECO:0000313" key="6">
    <source>
        <dbReference type="Proteomes" id="UP001446871"/>
    </source>
</evidence>
<reference evidence="5 6" key="1">
    <citation type="submission" date="2023-01" db="EMBL/GenBank/DDBJ databases">
        <title>Analysis of 21 Apiospora genomes using comparative genomics revels a genus with tremendous synthesis potential of carbohydrate active enzymes and secondary metabolites.</title>
        <authorList>
            <person name="Sorensen T."/>
        </authorList>
    </citation>
    <scope>NUCLEOTIDE SEQUENCE [LARGE SCALE GENOMIC DNA]</scope>
    <source>
        <strain evidence="5 6">CBS 83171</strain>
    </source>
</reference>
<evidence type="ECO:0000256" key="2">
    <source>
        <dbReference type="ARBA" id="ARBA00023043"/>
    </source>
</evidence>
<dbReference type="PROSITE" id="PS50297">
    <property type="entry name" value="ANK_REP_REGION"/>
    <property type="match status" value="1"/>
</dbReference>
<comment type="caution">
    <text evidence="5">The sequence shown here is derived from an EMBL/GenBank/DDBJ whole genome shotgun (WGS) entry which is preliminary data.</text>
</comment>
<dbReference type="Pfam" id="PF12796">
    <property type="entry name" value="Ank_2"/>
    <property type="match status" value="1"/>
</dbReference>
<evidence type="ECO:0000256" key="3">
    <source>
        <dbReference type="PROSITE-ProRule" id="PRU00023"/>
    </source>
</evidence>
<gene>
    <name evidence="5" type="ORF">PG996_004707</name>
</gene>
<feature type="compositionally biased region" description="Basic and acidic residues" evidence="4">
    <location>
        <begin position="341"/>
        <end position="351"/>
    </location>
</feature>
<feature type="repeat" description="ANK" evidence="3">
    <location>
        <begin position="223"/>
        <end position="255"/>
    </location>
</feature>